<keyword evidence="1" id="KW-0533">Nickel</keyword>
<evidence type="ECO:0000256" key="2">
    <source>
        <dbReference type="SAM" id="MobiDB-lite"/>
    </source>
</evidence>
<feature type="compositionally biased region" description="Basic and acidic residues" evidence="2">
    <location>
        <begin position="88"/>
        <end position="208"/>
    </location>
</feature>
<dbReference type="InParanoid" id="B4CY38"/>
<proteinExistence type="predicted"/>
<dbReference type="PANTHER" id="PTHR36566">
    <property type="entry name" value="NICKEL INSERTION PROTEIN-RELATED"/>
    <property type="match status" value="1"/>
</dbReference>
<evidence type="ECO:0000313" key="4">
    <source>
        <dbReference type="Proteomes" id="UP000005824"/>
    </source>
</evidence>
<dbReference type="AlphaFoldDB" id="B4CY38"/>
<feature type="region of interest" description="Disordered" evidence="2">
    <location>
        <begin position="66"/>
        <end position="208"/>
    </location>
</feature>
<evidence type="ECO:0008006" key="5">
    <source>
        <dbReference type="Google" id="ProtNLM"/>
    </source>
</evidence>
<dbReference type="eggNOG" id="COG1641">
    <property type="taxonomic scope" value="Bacteria"/>
</dbReference>
<protein>
    <recommendedName>
        <fullName evidence="5">LarC family nickel insertion protein</fullName>
    </recommendedName>
</protein>
<dbReference type="EMBL" id="ABVL01000003">
    <property type="protein sequence ID" value="EDY21186.1"/>
    <property type="molecule type" value="Genomic_DNA"/>
</dbReference>
<name>B4CY38_9BACT</name>
<keyword evidence="4" id="KW-1185">Reference proteome</keyword>
<dbReference type="Pfam" id="PF01969">
    <property type="entry name" value="Ni_insertion"/>
    <property type="match status" value="1"/>
</dbReference>
<dbReference type="STRING" id="497964.CfE428DRAFT_1479"/>
<comment type="caution">
    <text evidence="3">The sequence shown here is derived from an EMBL/GenBank/DDBJ whole genome shotgun (WGS) entry which is preliminary data.</text>
</comment>
<organism evidence="3 4">
    <name type="scientific">Chthoniobacter flavus Ellin428</name>
    <dbReference type="NCBI Taxonomy" id="497964"/>
    <lineage>
        <taxon>Bacteria</taxon>
        <taxon>Pseudomonadati</taxon>
        <taxon>Verrucomicrobiota</taxon>
        <taxon>Spartobacteria</taxon>
        <taxon>Chthoniobacterales</taxon>
        <taxon>Chthoniobacteraceae</taxon>
        <taxon>Chthoniobacter</taxon>
    </lineage>
</organism>
<evidence type="ECO:0000313" key="3">
    <source>
        <dbReference type="EMBL" id="EDY21186.1"/>
    </source>
</evidence>
<gene>
    <name evidence="3" type="ORF">CfE428DRAFT_1479</name>
</gene>
<reference evidence="3 4" key="1">
    <citation type="journal article" date="2011" name="J. Bacteriol.">
        <title>Genome sequence of Chthoniobacter flavus Ellin428, an aerobic heterotrophic soil bacterium.</title>
        <authorList>
            <person name="Kant R."/>
            <person name="van Passel M.W."/>
            <person name="Palva A."/>
            <person name="Lucas S."/>
            <person name="Lapidus A."/>
            <person name="Glavina Del Rio T."/>
            <person name="Dalin E."/>
            <person name="Tice H."/>
            <person name="Bruce D."/>
            <person name="Goodwin L."/>
            <person name="Pitluck S."/>
            <person name="Larimer F.W."/>
            <person name="Land M.L."/>
            <person name="Hauser L."/>
            <person name="Sangwan P."/>
            <person name="de Vos W.M."/>
            <person name="Janssen P.H."/>
            <person name="Smidt H."/>
        </authorList>
    </citation>
    <scope>NUCLEOTIDE SEQUENCE [LARGE SCALE GENOMIC DNA]</scope>
    <source>
        <strain evidence="3 4">Ellin428</strain>
    </source>
</reference>
<sequence>MKVLFLDCFSGISGDMTVGALVDLGVKPSALEWELSKLNLGDFHMHFDRKQRQQVEGVKFGIHEGTTHTHDQDEEHCEHCEGHHHHEHEHGHAHSHEHEHGHEHHHHDEEKHDHDHDHEHHDHGHSHEEHEHGHTHEHEHQHEPAHAHAHEHEHAHTHEHEHHEHEDEHKHEHEHHHEHGQEHDHDHGCEVDDDHHHHGHEHAHGRTHKEIRELIQNSELSAFVKKHALSIFHRIAEAEGKIHGQSVEDVHFHEVGALDSIADVVCACVGIETLGVEKVFVSKLHDGSGTVHCAHGIFPLPAPATLEILKGIPFSQIEEPHELITPTGAAIAAEFGASFGPMPQLKIDKIGYGVGSRDLQSRPNVLRAVIGTLVED</sequence>
<dbReference type="PANTHER" id="PTHR36566:SF1">
    <property type="entry name" value="PYRIDINIUM-3,5-BISTHIOCARBOXYLIC ACID MONONUCLEOTIDE NICKEL INSERTION PROTEIN"/>
    <property type="match status" value="1"/>
</dbReference>
<evidence type="ECO:0000256" key="1">
    <source>
        <dbReference type="ARBA" id="ARBA00022596"/>
    </source>
</evidence>
<accession>B4CY38</accession>
<feature type="compositionally biased region" description="Basic and acidic residues" evidence="2">
    <location>
        <begin position="66"/>
        <end position="81"/>
    </location>
</feature>
<dbReference type="Proteomes" id="UP000005824">
    <property type="component" value="Unassembled WGS sequence"/>
</dbReference>
<dbReference type="InterPro" id="IPR002822">
    <property type="entry name" value="Ni_insertion"/>
</dbReference>